<keyword evidence="1" id="KW-0812">Transmembrane</keyword>
<reference evidence="2 3" key="1">
    <citation type="submission" date="2018-08" db="EMBL/GenBank/DDBJ databases">
        <title>A genome reference for cultivated species of the human gut microbiota.</title>
        <authorList>
            <person name="Zou Y."/>
            <person name="Xue W."/>
            <person name="Luo G."/>
        </authorList>
    </citation>
    <scope>NUCLEOTIDE SEQUENCE [LARGE SCALE GENOMIC DNA]</scope>
    <source>
        <strain evidence="2 3">AF27-12</strain>
    </source>
</reference>
<dbReference type="Proteomes" id="UP000286147">
    <property type="component" value="Unassembled WGS sequence"/>
</dbReference>
<feature type="non-terminal residue" evidence="2">
    <location>
        <position position="1"/>
    </location>
</feature>
<evidence type="ECO:0000313" key="3">
    <source>
        <dbReference type="Proteomes" id="UP000286147"/>
    </source>
</evidence>
<evidence type="ECO:0000256" key="1">
    <source>
        <dbReference type="SAM" id="Phobius"/>
    </source>
</evidence>
<gene>
    <name evidence="2" type="ORF">DWY77_06860</name>
</gene>
<keyword evidence="1" id="KW-0472">Membrane</keyword>
<name>A0A412CEE0_9FIRM</name>
<sequence>ISRQNQPFVVTEPLINITMQDFYDNTAPQYHELLRQALFYSLNNIYYILVGSSVLCLILSYFVPKHQSQK</sequence>
<protein>
    <submittedName>
        <fullName evidence="2">MFS transporter</fullName>
    </submittedName>
</protein>
<comment type="caution">
    <text evidence="2">The sequence shown here is derived from an EMBL/GenBank/DDBJ whole genome shotgun (WGS) entry which is preliminary data.</text>
</comment>
<dbReference type="AlphaFoldDB" id="A0A412CEE0"/>
<organism evidence="2 3">
    <name type="scientific">Megamonas rupellensis</name>
    <dbReference type="NCBI Taxonomy" id="491921"/>
    <lineage>
        <taxon>Bacteria</taxon>
        <taxon>Bacillati</taxon>
        <taxon>Bacillota</taxon>
        <taxon>Negativicutes</taxon>
        <taxon>Selenomonadales</taxon>
        <taxon>Selenomonadaceae</taxon>
        <taxon>Megamonas</taxon>
    </lineage>
</organism>
<dbReference type="EMBL" id="QRTP01000015">
    <property type="protein sequence ID" value="RGQ82534.1"/>
    <property type="molecule type" value="Genomic_DNA"/>
</dbReference>
<proteinExistence type="predicted"/>
<feature type="transmembrane region" description="Helical" evidence="1">
    <location>
        <begin position="45"/>
        <end position="63"/>
    </location>
</feature>
<accession>A0A412CEE0</accession>
<evidence type="ECO:0000313" key="2">
    <source>
        <dbReference type="EMBL" id="RGQ82534.1"/>
    </source>
</evidence>
<keyword evidence="1" id="KW-1133">Transmembrane helix</keyword>